<keyword evidence="1" id="KW-0472">Membrane</keyword>
<dbReference type="AlphaFoldDB" id="F0V3H4"/>
<organism evidence="2 3">
    <name type="scientific">Mycoplasma suis (strain KI_3806)</name>
    <dbReference type="NCBI Taxonomy" id="708248"/>
    <lineage>
        <taxon>Bacteria</taxon>
        <taxon>Bacillati</taxon>
        <taxon>Mycoplasmatota</taxon>
        <taxon>Mollicutes</taxon>
        <taxon>Mycoplasmataceae</taxon>
        <taxon>Mycoplasma</taxon>
    </lineage>
</organism>
<keyword evidence="1" id="KW-0812">Transmembrane</keyword>
<dbReference type="HOGENOM" id="CLU_140865_0_0_14"/>
<evidence type="ECO:0000313" key="2">
    <source>
        <dbReference type="EMBL" id="CBZ40396.1"/>
    </source>
</evidence>
<keyword evidence="1" id="KW-1133">Transmembrane helix</keyword>
<gene>
    <name evidence="2" type="ORF">MSUIS_03030</name>
</gene>
<evidence type="ECO:0000256" key="1">
    <source>
        <dbReference type="SAM" id="Phobius"/>
    </source>
</evidence>
<dbReference type="EMBL" id="FQ790233">
    <property type="protein sequence ID" value="CBZ40396.1"/>
    <property type="molecule type" value="Genomic_DNA"/>
</dbReference>
<dbReference type="OrthoDB" id="398013at2"/>
<evidence type="ECO:0000313" key="3">
    <source>
        <dbReference type="Proteomes" id="UP000008645"/>
    </source>
</evidence>
<sequence>MVILKSKGTLINAGNTGSWATLSASSPIFLTFFFLYVHRSFKENYGCKELIKPERMKYFHSGLVSSFCLFGLYLILWIVAWKTSSEIAWYVALPLVMILGVVTLVYLSLYEFCIAFDVMYSQNKKELVHNLLERVAGKKIEIVEEEEGEEMEE</sequence>
<feature type="transmembrane region" description="Helical" evidence="1">
    <location>
        <begin position="87"/>
        <end position="109"/>
    </location>
</feature>
<feature type="transmembrane region" description="Helical" evidence="1">
    <location>
        <begin position="58"/>
        <end position="81"/>
    </location>
</feature>
<feature type="transmembrane region" description="Helical" evidence="1">
    <location>
        <begin position="20"/>
        <end position="37"/>
    </location>
</feature>
<accession>F0V3H4</accession>
<protein>
    <submittedName>
        <fullName evidence="2">Uncharacterized protein</fullName>
    </submittedName>
</protein>
<dbReference type="KEGG" id="msk:MSUIS_03030"/>
<name>F0V3H4_MYCS3</name>
<dbReference type="RefSeq" id="WP_013609003.1">
    <property type="nucleotide sequence ID" value="NC_015153.1"/>
</dbReference>
<dbReference type="Proteomes" id="UP000008645">
    <property type="component" value="Chromosome"/>
</dbReference>
<proteinExistence type="predicted"/>
<reference evidence="2 3" key="1">
    <citation type="journal article" date="2011" name="J. Bacteriol.">
        <title>Complete genome sequence of the hemotrophic Mycoplasma suis strain KI3806.</title>
        <authorList>
            <person name="Oehlerking J."/>
            <person name="Kube M."/>
            <person name="Felder K.M."/>
            <person name="Matter D."/>
            <person name="Wittenbrink M.M."/>
            <person name="Schwarzenbach S."/>
            <person name="Kramer M.M."/>
            <person name="Hoelzle K."/>
            <person name="Hoelzle L.E."/>
        </authorList>
    </citation>
    <scope>NUCLEOTIDE SEQUENCE [LARGE SCALE GENOMIC DNA]</scope>
    <source>
        <strain evidence="3">KI_3806</strain>
    </source>
</reference>